<name>A0AAV7U9D2_PLEWA</name>
<dbReference type="EMBL" id="JANPWB010000005">
    <property type="protein sequence ID" value="KAJ1185532.1"/>
    <property type="molecule type" value="Genomic_DNA"/>
</dbReference>
<dbReference type="AlphaFoldDB" id="A0AAV7U9D2"/>
<comment type="caution">
    <text evidence="1">The sequence shown here is derived from an EMBL/GenBank/DDBJ whole genome shotgun (WGS) entry which is preliminary data.</text>
</comment>
<reference evidence="1" key="1">
    <citation type="journal article" date="2022" name="bioRxiv">
        <title>Sequencing and chromosome-scale assembly of the giantPleurodeles waltlgenome.</title>
        <authorList>
            <person name="Brown T."/>
            <person name="Elewa A."/>
            <person name="Iarovenko S."/>
            <person name="Subramanian E."/>
            <person name="Araus A.J."/>
            <person name="Petzold A."/>
            <person name="Susuki M."/>
            <person name="Suzuki K.-i.T."/>
            <person name="Hayashi T."/>
            <person name="Toyoda A."/>
            <person name="Oliveira C."/>
            <person name="Osipova E."/>
            <person name="Leigh N.D."/>
            <person name="Simon A."/>
            <person name="Yun M.H."/>
        </authorList>
    </citation>
    <scope>NUCLEOTIDE SEQUENCE</scope>
    <source>
        <strain evidence="1">20211129_DDA</strain>
        <tissue evidence="1">Liver</tissue>
    </source>
</reference>
<proteinExistence type="predicted"/>
<sequence length="91" mass="10282">MHLAVIALTRLLPRKHSTGSQTALRKEVLMNAEEFLAGSGLMTMRRHRGGSRKMGDWLSGQCFPHEQPALGFWVFRQRQLVEPSLKGPRQG</sequence>
<protein>
    <submittedName>
        <fullName evidence="1">Uncharacterized protein</fullName>
    </submittedName>
</protein>
<evidence type="ECO:0000313" key="1">
    <source>
        <dbReference type="EMBL" id="KAJ1185532.1"/>
    </source>
</evidence>
<evidence type="ECO:0000313" key="2">
    <source>
        <dbReference type="Proteomes" id="UP001066276"/>
    </source>
</evidence>
<dbReference type="Proteomes" id="UP001066276">
    <property type="component" value="Chromosome 3_1"/>
</dbReference>
<accession>A0AAV7U9D2</accession>
<gene>
    <name evidence="1" type="ORF">NDU88_002324</name>
</gene>
<organism evidence="1 2">
    <name type="scientific">Pleurodeles waltl</name>
    <name type="common">Iberian ribbed newt</name>
    <dbReference type="NCBI Taxonomy" id="8319"/>
    <lineage>
        <taxon>Eukaryota</taxon>
        <taxon>Metazoa</taxon>
        <taxon>Chordata</taxon>
        <taxon>Craniata</taxon>
        <taxon>Vertebrata</taxon>
        <taxon>Euteleostomi</taxon>
        <taxon>Amphibia</taxon>
        <taxon>Batrachia</taxon>
        <taxon>Caudata</taxon>
        <taxon>Salamandroidea</taxon>
        <taxon>Salamandridae</taxon>
        <taxon>Pleurodelinae</taxon>
        <taxon>Pleurodeles</taxon>
    </lineage>
</organism>
<keyword evidence="2" id="KW-1185">Reference proteome</keyword>